<sequence length="843" mass="94054">MARQAKQSSQVKSSSSQAASNTRTKFTLYNFAGNAKAFYLVDRINLERKPGDIPEKSVAHSIIIIDRSGSMYYDLEPLKETLIKLLTLDEYNNYQLIVSLISYADKGDVICHFQRIPIQEVLKFDSLYIKEIQKIHTAGCTCISQSMQLAKSLVKAGEMTAINLHTDGYANDPSANSEAAKLGEICEELKDMDVFGNTISYASADFKLLSKIANTLSGNCIRAGEVKMVYDALYDSTKLLGSSVAPALEEPLIKEYDYQVFVSKSGKKINGSSSTLKICGLKAEDRGLFYKYQKVAKDEYDKLDVPVAQTDESVFAFAKANLADGNLNTAKYALASTFDATLTEKHAKALTNAQIAEFTEDLEQAVFAPEVLKNHEIGDRVKVSEKISLLELIKILEENSNSIIINLKHLQENYQRKGLKRIEGKRDENGNLVKPWLKTEFLDGGEYVQMGSFAINQNTATINMLITRKAKLVKVEDGTLIAEVAGILVTDLNTFNNYTIVSDGEVNIKSLRTKISSKPVFDLLKKCGVLEKDGSPVQEFDFRSEYDIKLETLPLVPFDGRYGSLDGVFEELAEIKILSSILSAHLKEESEAYTAEQLEELKQHYLSKSLYINFPTTTEYTDLKSAIANGSVDSRVSYKIDIGSKNILNFGKLHSANKFLDRLYEVYHKNTGEKLAKPTFDITLDEPVVFAHKTLSSRTKITKVDDLMKLIFDEFLGLEDNGIVSATLAKVGGDSLLRLLQAKWQGEDVKRDEFVAALANANERLEAYAEKVYREKVSPLVFYIGSTGLIPDEMEAKAATAEEINSKYGNLQFSKDEQEGMFFEVGDCIISVYAKNEYFTVEK</sequence>
<evidence type="ECO:0000313" key="2">
    <source>
        <dbReference type="Proteomes" id="UP000702425"/>
    </source>
</evidence>
<dbReference type="Proteomes" id="UP000702425">
    <property type="component" value="Unassembled WGS sequence"/>
</dbReference>
<gene>
    <name evidence="1" type="ORF">E5S67_03795</name>
</gene>
<dbReference type="CDD" id="cd00198">
    <property type="entry name" value="vWFA"/>
    <property type="match status" value="1"/>
</dbReference>
<protein>
    <recommendedName>
        <fullName evidence="3">VWFA domain-containing protein</fullName>
    </recommendedName>
</protein>
<keyword evidence="2" id="KW-1185">Reference proteome</keyword>
<dbReference type="RefSeq" id="WP_172189864.1">
    <property type="nucleotide sequence ID" value="NZ_CAWPPK010000287.1"/>
</dbReference>
<dbReference type="Gene3D" id="3.40.50.410">
    <property type="entry name" value="von Willebrand factor, type A domain"/>
    <property type="match status" value="1"/>
</dbReference>
<dbReference type="SUPFAM" id="SSF53300">
    <property type="entry name" value="vWA-like"/>
    <property type="match status" value="1"/>
</dbReference>
<accession>A0ABX2D1K0</accession>
<reference evidence="1 2" key="1">
    <citation type="journal article" date="2020" name="Sci. Rep.">
        <title>A novel cyanobacterial geosmin producer, revising GeoA distribution and dispersion patterns in Bacteria.</title>
        <authorList>
            <person name="Churro C."/>
            <person name="Semedo-Aguiar A.P."/>
            <person name="Silva A.D."/>
            <person name="Pereira-Leal J.B."/>
            <person name="Leite R.B."/>
        </authorList>
    </citation>
    <scope>NUCLEOTIDE SEQUENCE [LARGE SCALE GENOMIC DNA]</scope>
    <source>
        <strain evidence="1 2">IPMA8</strain>
    </source>
</reference>
<proteinExistence type="predicted"/>
<comment type="caution">
    <text evidence="1">The sequence shown here is derived from an EMBL/GenBank/DDBJ whole genome shotgun (WGS) entry which is preliminary data.</text>
</comment>
<dbReference type="EMBL" id="SRRZ01000071">
    <property type="protein sequence ID" value="NQE36033.1"/>
    <property type="molecule type" value="Genomic_DNA"/>
</dbReference>
<organism evidence="1 2">
    <name type="scientific">Microcoleus asticus IPMA8</name>
    <dbReference type="NCBI Taxonomy" id="2563858"/>
    <lineage>
        <taxon>Bacteria</taxon>
        <taxon>Bacillati</taxon>
        <taxon>Cyanobacteriota</taxon>
        <taxon>Cyanophyceae</taxon>
        <taxon>Oscillatoriophycideae</taxon>
        <taxon>Oscillatoriales</taxon>
        <taxon>Microcoleaceae</taxon>
        <taxon>Microcoleus</taxon>
        <taxon>Microcoleus asticus</taxon>
    </lineage>
</organism>
<evidence type="ECO:0008006" key="3">
    <source>
        <dbReference type="Google" id="ProtNLM"/>
    </source>
</evidence>
<dbReference type="InterPro" id="IPR036465">
    <property type="entry name" value="vWFA_dom_sf"/>
</dbReference>
<name>A0ABX2D1K0_9CYAN</name>
<evidence type="ECO:0000313" key="1">
    <source>
        <dbReference type="EMBL" id="NQE36033.1"/>
    </source>
</evidence>